<keyword evidence="2" id="KW-1185">Reference proteome</keyword>
<sequence length="114" mass="13075">MSKAGLKLFEMETVLSLEMRKLKKKLDPSYIRSEKVLVALFANRGYDEKPEVALPSRLNYKVTGTESALKKKIQESKSGRFLEKDKRLLEELKSLHCDPHPFCTVLPSESDFSK</sequence>
<organism evidence="1 2">
    <name type="scientific">Coregonus suidteri</name>
    <dbReference type="NCBI Taxonomy" id="861788"/>
    <lineage>
        <taxon>Eukaryota</taxon>
        <taxon>Metazoa</taxon>
        <taxon>Chordata</taxon>
        <taxon>Craniata</taxon>
        <taxon>Vertebrata</taxon>
        <taxon>Euteleostomi</taxon>
        <taxon>Actinopterygii</taxon>
        <taxon>Neopterygii</taxon>
        <taxon>Teleostei</taxon>
        <taxon>Protacanthopterygii</taxon>
        <taxon>Salmoniformes</taxon>
        <taxon>Salmonidae</taxon>
        <taxon>Coregoninae</taxon>
        <taxon>Coregonus</taxon>
    </lineage>
</organism>
<name>A0AAN8KG91_9TELE</name>
<evidence type="ECO:0000313" key="2">
    <source>
        <dbReference type="Proteomes" id="UP001356427"/>
    </source>
</evidence>
<evidence type="ECO:0000313" key="1">
    <source>
        <dbReference type="EMBL" id="KAK6294174.1"/>
    </source>
</evidence>
<proteinExistence type="predicted"/>
<dbReference type="AlphaFoldDB" id="A0AAN8KG91"/>
<accession>A0AAN8KG91</accession>
<dbReference type="Proteomes" id="UP001356427">
    <property type="component" value="Unassembled WGS sequence"/>
</dbReference>
<dbReference type="EMBL" id="JAGTTL010000035">
    <property type="protein sequence ID" value="KAK6294174.1"/>
    <property type="molecule type" value="Genomic_DNA"/>
</dbReference>
<reference evidence="1 2" key="1">
    <citation type="submission" date="2021-04" db="EMBL/GenBank/DDBJ databases">
        <authorList>
            <person name="De Guttry C."/>
            <person name="Zahm M."/>
            <person name="Klopp C."/>
            <person name="Cabau C."/>
            <person name="Louis A."/>
            <person name="Berthelot C."/>
            <person name="Parey E."/>
            <person name="Roest Crollius H."/>
            <person name="Montfort J."/>
            <person name="Robinson-Rechavi M."/>
            <person name="Bucao C."/>
            <person name="Bouchez O."/>
            <person name="Gislard M."/>
            <person name="Lluch J."/>
            <person name="Milhes M."/>
            <person name="Lampietro C."/>
            <person name="Lopez Roques C."/>
            <person name="Donnadieu C."/>
            <person name="Braasch I."/>
            <person name="Desvignes T."/>
            <person name="Postlethwait J."/>
            <person name="Bobe J."/>
            <person name="Wedekind C."/>
            <person name="Guiguen Y."/>
        </authorList>
    </citation>
    <scope>NUCLEOTIDE SEQUENCE [LARGE SCALE GENOMIC DNA]</scope>
    <source>
        <strain evidence="1">Cs_M1</strain>
        <tissue evidence="1">Blood</tissue>
    </source>
</reference>
<protein>
    <submittedName>
        <fullName evidence="1">Uncharacterized protein</fullName>
    </submittedName>
</protein>
<gene>
    <name evidence="1" type="ORF">J4Q44_G00350040</name>
</gene>
<comment type="caution">
    <text evidence="1">The sequence shown here is derived from an EMBL/GenBank/DDBJ whole genome shotgun (WGS) entry which is preliminary data.</text>
</comment>